<dbReference type="EMBL" id="QNRI01000020">
    <property type="protein sequence ID" value="RBO91139.1"/>
    <property type="molecule type" value="Genomic_DNA"/>
</dbReference>
<dbReference type="PROSITE" id="PS01096">
    <property type="entry name" value="PPIC_PPIASE_1"/>
    <property type="match status" value="1"/>
</dbReference>
<sequence>MRNKFIFGILLTLLFTNILTLALWLWSPQSKNTSEGFSVDINPDAPVAKVNDTKITYQQWLTYLENKYGKKALKEMINKDVTNQLADQENLSINEGVVQLELSLLATMEGILTEEAIDQKEQRLEEEVTNRLYLEELVTQDILVSEEEIESYYNQYSEQYHFSPSIQLSHITVEDQATAQKIISELDGGTSFSTLARQYTTDEETRDTGGYLGYFTSSSSYLPSGYFEYAQEMNEHTYSEPIQTEDGVAIIYLHRYLPEVDLSYDQLHAHIRREIALEKMEDVPQATSLWNQLEVDWVYKNK</sequence>
<dbReference type="Proteomes" id="UP000252254">
    <property type="component" value="Unassembled WGS sequence"/>
</dbReference>
<keyword evidence="10" id="KW-1185">Reference proteome</keyword>
<keyword evidence="7" id="KW-0472">Membrane</keyword>
<proteinExistence type="predicted"/>
<keyword evidence="3" id="KW-0732">Signal</keyword>
<evidence type="ECO:0000313" key="10">
    <source>
        <dbReference type="Proteomes" id="UP000252254"/>
    </source>
</evidence>
<evidence type="ECO:0000256" key="7">
    <source>
        <dbReference type="SAM" id="Phobius"/>
    </source>
</evidence>
<protein>
    <recommendedName>
        <fullName evidence="2">peptidylprolyl isomerase</fullName>
        <ecNumber evidence="2">5.2.1.8</ecNumber>
    </recommendedName>
</protein>
<name>A0A366DNV6_9BACI</name>
<dbReference type="Pfam" id="PF13145">
    <property type="entry name" value="Rotamase_2"/>
    <property type="match status" value="1"/>
</dbReference>
<dbReference type="PROSITE" id="PS50198">
    <property type="entry name" value="PPIC_PPIASE_2"/>
    <property type="match status" value="1"/>
</dbReference>
<comment type="catalytic activity">
    <reaction evidence="1">
        <text>[protein]-peptidylproline (omega=180) = [protein]-peptidylproline (omega=0)</text>
        <dbReference type="Rhea" id="RHEA:16237"/>
        <dbReference type="Rhea" id="RHEA-COMP:10747"/>
        <dbReference type="Rhea" id="RHEA-COMP:10748"/>
        <dbReference type="ChEBI" id="CHEBI:83833"/>
        <dbReference type="ChEBI" id="CHEBI:83834"/>
        <dbReference type="EC" id="5.2.1.8"/>
    </reaction>
</comment>
<evidence type="ECO:0000256" key="4">
    <source>
        <dbReference type="ARBA" id="ARBA00023110"/>
    </source>
</evidence>
<dbReference type="AlphaFoldDB" id="A0A366DNV6"/>
<keyword evidence="4 6" id="KW-0697">Rotamase</keyword>
<dbReference type="PANTHER" id="PTHR47245:SF1">
    <property type="entry name" value="FOLDASE PROTEIN PRSA"/>
    <property type="match status" value="1"/>
</dbReference>
<dbReference type="PANTHER" id="PTHR47245">
    <property type="entry name" value="PEPTIDYLPROLYL ISOMERASE"/>
    <property type="match status" value="1"/>
</dbReference>
<dbReference type="GO" id="GO:0003755">
    <property type="term" value="F:peptidyl-prolyl cis-trans isomerase activity"/>
    <property type="evidence" value="ECO:0007669"/>
    <property type="project" value="UniProtKB-KW"/>
</dbReference>
<evidence type="ECO:0000256" key="6">
    <source>
        <dbReference type="PROSITE-ProRule" id="PRU00278"/>
    </source>
</evidence>
<dbReference type="OrthoDB" id="2677468at2"/>
<evidence type="ECO:0000256" key="2">
    <source>
        <dbReference type="ARBA" id="ARBA00013194"/>
    </source>
</evidence>
<dbReference type="InterPro" id="IPR023058">
    <property type="entry name" value="PPIase_PpiC_CS"/>
</dbReference>
<reference evidence="9 10" key="1">
    <citation type="submission" date="2018-06" db="EMBL/GenBank/DDBJ databases">
        <title>Genomic Encyclopedia of Type Strains, Phase IV (KMG-IV): sequencing the most valuable type-strain genomes for metagenomic binning, comparative biology and taxonomic classification.</title>
        <authorList>
            <person name="Goeker M."/>
        </authorList>
    </citation>
    <scope>NUCLEOTIDE SEQUENCE [LARGE SCALE GENOMIC DNA]</scope>
    <source>
        <strain evidence="9 10">DSM 15140</strain>
    </source>
</reference>
<feature type="domain" description="PpiC" evidence="8">
    <location>
        <begin position="163"/>
        <end position="255"/>
    </location>
</feature>
<accession>A0A366DNV6</accession>
<evidence type="ECO:0000259" key="8">
    <source>
        <dbReference type="PROSITE" id="PS50198"/>
    </source>
</evidence>
<dbReference type="RefSeq" id="WP_079707649.1">
    <property type="nucleotide sequence ID" value="NZ_BAABQN010000021.1"/>
</dbReference>
<dbReference type="Gene3D" id="3.10.50.40">
    <property type="match status" value="1"/>
</dbReference>
<keyword evidence="5 6" id="KW-0413">Isomerase</keyword>
<dbReference type="InterPro" id="IPR050245">
    <property type="entry name" value="PrsA_foldase"/>
</dbReference>
<evidence type="ECO:0000256" key="1">
    <source>
        <dbReference type="ARBA" id="ARBA00000971"/>
    </source>
</evidence>
<feature type="transmembrane region" description="Helical" evidence="7">
    <location>
        <begin position="5"/>
        <end position="26"/>
    </location>
</feature>
<dbReference type="STRING" id="200904.GCA_900168775_02991"/>
<organism evidence="9 10">
    <name type="scientific">Paraliobacillus ryukyuensis</name>
    <dbReference type="NCBI Taxonomy" id="200904"/>
    <lineage>
        <taxon>Bacteria</taxon>
        <taxon>Bacillati</taxon>
        <taxon>Bacillota</taxon>
        <taxon>Bacilli</taxon>
        <taxon>Bacillales</taxon>
        <taxon>Bacillaceae</taxon>
        <taxon>Paraliobacillus</taxon>
    </lineage>
</organism>
<keyword evidence="7" id="KW-0812">Transmembrane</keyword>
<evidence type="ECO:0000313" key="9">
    <source>
        <dbReference type="EMBL" id="RBO91139.1"/>
    </source>
</evidence>
<dbReference type="InterPro" id="IPR000297">
    <property type="entry name" value="PPIase_PpiC"/>
</dbReference>
<dbReference type="SUPFAM" id="SSF54534">
    <property type="entry name" value="FKBP-like"/>
    <property type="match status" value="1"/>
</dbReference>
<dbReference type="Gene3D" id="1.10.4030.10">
    <property type="entry name" value="Porin chaperone SurA, peptide-binding domain"/>
    <property type="match status" value="1"/>
</dbReference>
<gene>
    <name evidence="9" type="ORF">DES48_1206</name>
</gene>
<comment type="caution">
    <text evidence="9">The sequence shown here is derived from an EMBL/GenBank/DDBJ whole genome shotgun (WGS) entry which is preliminary data.</text>
</comment>
<evidence type="ECO:0000256" key="5">
    <source>
        <dbReference type="ARBA" id="ARBA00023235"/>
    </source>
</evidence>
<dbReference type="EC" id="5.2.1.8" evidence="2"/>
<evidence type="ECO:0000256" key="3">
    <source>
        <dbReference type="ARBA" id="ARBA00022729"/>
    </source>
</evidence>
<keyword evidence="7" id="KW-1133">Transmembrane helix</keyword>
<dbReference type="InterPro" id="IPR046357">
    <property type="entry name" value="PPIase_dom_sf"/>
</dbReference>